<evidence type="ECO:0000259" key="6">
    <source>
        <dbReference type="PROSITE" id="PS50026"/>
    </source>
</evidence>
<dbReference type="OrthoDB" id="310806at2759"/>
<dbReference type="Pfam" id="PF24681">
    <property type="entry name" value="Kelch_KLHDC2_KLHL20_DRC7"/>
    <property type="match status" value="2"/>
</dbReference>
<evidence type="ECO:0000256" key="2">
    <source>
        <dbReference type="ARBA" id="ARBA00022737"/>
    </source>
</evidence>
<keyword evidence="8" id="KW-1185">Reference proteome</keyword>
<keyword evidence="2" id="KW-0677">Repeat</keyword>
<keyword evidence="1" id="KW-0880">Kelch repeat</keyword>
<evidence type="ECO:0000256" key="1">
    <source>
        <dbReference type="ARBA" id="ARBA00022441"/>
    </source>
</evidence>
<feature type="chain" id="PRO_5035717436" description="EGF-like domain-containing protein" evidence="5">
    <location>
        <begin position="21"/>
        <end position="777"/>
    </location>
</feature>
<feature type="disulfide bond" evidence="3">
    <location>
        <begin position="551"/>
        <end position="560"/>
    </location>
</feature>
<keyword evidence="5" id="KW-0732">Signal</keyword>
<dbReference type="Proteomes" id="UP000692954">
    <property type="component" value="Unassembled WGS sequence"/>
</dbReference>
<feature type="disulfide bond" evidence="3">
    <location>
        <begin position="473"/>
        <end position="482"/>
    </location>
</feature>
<evidence type="ECO:0000256" key="4">
    <source>
        <dbReference type="SAM" id="Phobius"/>
    </source>
</evidence>
<dbReference type="InterPro" id="IPR000742">
    <property type="entry name" value="EGF"/>
</dbReference>
<comment type="caution">
    <text evidence="7">The sequence shown here is derived from an EMBL/GenBank/DDBJ whole genome shotgun (WGS) entry which is preliminary data.</text>
</comment>
<dbReference type="PROSITE" id="PS01186">
    <property type="entry name" value="EGF_2"/>
    <property type="match status" value="5"/>
</dbReference>
<reference evidence="7" key="1">
    <citation type="submission" date="2021-01" db="EMBL/GenBank/DDBJ databases">
        <authorList>
            <consortium name="Genoscope - CEA"/>
            <person name="William W."/>
        </authorList>
    </citation>
    <scope>NUCLEOTIDE SEQUENCE</scope>
</reference>
<evidence type="ECO:0000313" key="8">
    <source>
        <dbReference type="Proteomes" id="UP000692954"/>
    </source>
</evidence>
<gene>
    <name evidence="7" type="ORF">PSON_ATCC_30995.1.T0320044</name>
</gene>
<comment type="caution">
    <text evidence="3">Lacks conserved residue(s) required for the propagation of feature annotation.</text>
</comment>
<proteinExistence type="predicted"/>
<dbReference type="PROSITE" id="PS50026">
    <property type="entry name" value="EGF_3"/>
    <property type="match status" value="2"/>
</dbReference>
<dbReference type="AlphaFoldDB" id="A0A8S1MGG4"/>
<dbReference type="PROSITE" id="PS00022">
    <property type="entry name" value="EGF_1"/>
    <property type="match status" value="5"/>
</dbReference>
<keyword evidence="4" id="KW-1133">Transmembrane helix</keyword>
<keyword evidence="4" id="KW-0812">Transmembrane</keyword>
<feature type="disulfide bond" evidence="3">
    <location>
        <begin position="455"/>
        <end position="465"/>
    </location>
</feature>
<feature type="domain" description="EGF-like" evidence="6">
    <location>
        <begin position="528"/>
        <end position="561"/>
    </location>
</feature>
<keyword evidence="3" id="KW-1015">Disulfide bond</keyword>
<dbReference type="SMART" id="SM00181">
    <property type="entry name" value="EGF"/>
    <property type="match status" value="5"/>
</dbReference>
<keyword evidence="4" id="KW-0472">Membrane</keyword>
<evidence type="ECO:0000256" key="3">
    <source>
        <dbReference type="PROSITE-ProRule" id="PRU00076"/>
    </source>
</evidence>
<feature type="transmembrane region" description="Helical" evidence="4">
    <location>
        <begin position="723"/>
        <end position="745"/>
    </location>
</feature>
<name>A0A8S1MGG4_9CILI</name>
<dbReference type="PANTHER" id="PTHR46093">
    <property type="entry name" value="ACYL-COA-BINDING DOMAIN-CONTAINING PROTEIN 5"/>
    <property type="match status" value="1"/>
</dbReference>
<feature type="domain" description="EGF-like" evidence="6">
    <location>
        <begin position="451"/>
        <end position="483"/>
    </location>
</feature>
<organism evidence="7 8">
    <name type="scientific">Paramecium sonneborni</name>
    <dbReference type="NCBI Taxonomy" id="65129"/>
    <lineage>
        <taxon>Eukaryota</taxon>
        <taxon>Sar</taxon>
        <taxon>Alveolata</taxon>
        <taxon>Ciliophora</taxon>
        <taxon>Intramacronucleata</taxon>
        <taxon>Oligohymenophorea</taxon>
        <taxon>Peniculida</taxon>
        <taxon>Parameciidae</taxon>
        <taxon>Paramecium</taxon>
    </lineage>
</organism>
<sequence length="777" mass="87391">MLLQILLLCLINCQYEPVLIARFGRSKNKLEKTPAPQFECVDEIDEEDEQPKEYQIKVGSLFQLNDGSWFLKSKDPTSGLTNLLNLNDITRVKYVPKEDEEEKKKIEEKPEQVLKEFEWTPLIAYESFPRNRGGHSMHAIGDIIVVFGGCFLDIKCFDDLFLFDARTKVWTSPRVFGIPPVGRTGFGALVNGAKLYIFGGYTLQGLTNDLFVFDLESKSWNQLFWQGIGPSPRAGHKMVLTAIGGLVFGGFVGDKYSNEIYILDIVNEKWLKPVVSGEIPIGRDGFSMISHHGVAYIFGGYATGVVLNDMYTINEDLTWEKKEPAGKVPSPRQGAAFAEYDHRIFVAGGCNPKTNECYNDLYALDTTTNHFSTVNAFKKKNLKQLEFAGMVFAGPLLIHFGGCKLDKTCSDSLTAVLLNSNEQCPPCRNGGVCRVGHCNCQQGWQGIDCTSKVLCKQNCLGQGTCLSNGYCRCYPGFTGTVCQLQIPCPSNCTDAEHGECQLDGKCKCKEGFSGQTCGEEPKEEQKKEEEICKNNCNRHGKCNYYTGLCECDYGFTGPDCSTVSSSDDYKSIWELLKDDDNEPETGTTNVNMQDFISTGYKLSKQQNLYIPSQDEGEESIFDENLESDDIIFKQRKTQSQSQSQSLSNNDQNFTNYQLTMVPPKAQQDEDPYQLMLLSECPKRCSEHGVCIEHECYCWFGYTGEYCQASKIADFYLGWRKKKVMYACLISFFVGILIGYVIVLLMRKRGNDDEFRNMSEVPSQKIDDNEGEVEELIV</sequence>
<evidence type="ECO:0000256" key="5">
    <source>
        <dbReference type="SAM" id="SignalP"/>
    </source>
</evidence>
<dbReference type="EMBL" id="CAJJDN010000032">
    <property type="protein sequence ID" value="CAD8074384.1"/>
    <property type="molecule type" value="Genomic_DNA"/>
</dbReference>
<dbReference type="PANTHER" id="PTHR46093:SF18">
    <property type="entry name" value="FIBRONECTIN TYPE-III DOMAIN-CONTAINING PROTEIN"/>
    <property type="match status" value="1"/>
</dbReference>
<feature type="signal peptide" evidence="5">
    <location>
        <begin position="1"/>
        <end position="20"/>
    </location>
</feature>
<feature type="disulfide bond" evidence="3">
    <location>
        <begin position="532"/>
        <end position="542"/>
    </location>
</feature>
<evidence type="ECO:0000313" key="7">
    <source>
        <dbReference type="EMBL" id="CAD8074384.1"/>
    </source>
</evidence>
<keyword evidence="3" id="KW-0245">EGF-like domain</keyword>
<accession>A0A8S1MGG4</accession>
<protein>
    <recommendedName>
        <fullName evidence="6">EGF-like domain-containing protein</fullName>
    </recommendedName>
</protein>